<reference evidence="2" key="2">
    <citation type="submission" date="2020-09" db="EMBL/GenBank/DDBJ databases">
        <authorList>
            <person name="Sun Q."/>
            <person name="Ohkuma M."/>
        </authorList>
    </citation>
    <scope>NUCLEOTIDE SEQUENCE</scope>
    <source>
        <strain evidence="2">JCM 3313</strain>
    </source>
</reference>
<dbReference type="EMBL" id="BMRG01000006">
    <property type="protein sequence ID" value="GGP60885.1"/>
    <property type="molecule type" value="Genomic_DNA"/>
</dbReference>
<comment type="caution">
    <text evidence="2">The sequence shown here is derived from an EMBL/GenBank/DDBJ whole genome shotgun (WGS) entry which is preliminary data.</text>
</comment>
<reference evidence="2" key="1">
    <citation type="journal article" date="2014" name="Int. J. Syst. Evol. Microbiol.">
        <title>Complete genome sequence of Corynebacterium casei LMG S-19264T (=DSM 44701T), isolated from a smear-ripened cheese.</title>
        <authorList>
            <consortium name="US DOE Joint Genome Institute (JGI-PGF)"/>
            <person name="Walter F."/>
            <person name="Albersmeier A."/>
            <person name="Kalinowski J."/>
            <person name="Ruckert C."/>
        </authorList>
    </citation>
    <scope>NUCLEOTIDE SEQUENCE</scope>
    <source>
        <strain evidence="2">JCM 3313</strain>
    </source>
</reference>
<organism evidence="2 3">
    <name type="scientific">Saccharothrix coeruleofusca</name>
    <dbReference type="NCBI Taxonomy" id="33919"/>
    <lineage>
        <taxon>Bacteria</taxon>
        <taxon>Bacillati</taxon>
        <taxon>Actinomycetota</taxon>
        <taxon>Actinomycetes</taxon>
        <taxon>Pseudonocardiales</taxon>
        <taxon>Pseudonocardiaceae</taxon>
        <taxon>Saccharothrix</taxon>
    </lineage>
</organism>
<evidence type="ECO:0000313" key="2">
    <source>
        <dbReference type="EMBL" id="GGP60885.1"/>
    </source>
</evidence>
<sequence length="125" mass="13284">MAVAGLRKIEVRDFASIRSASVSPGRLNVLIGANGTGKSDFLRLFELLGRLAEGGGSDAGNWHFAGSGGEVRLHRSAEADAPGRFDAAPEVVDPPRGCRVHHFHDTSRNAPVRRGADFRQPGAAR</sequence>
<protein>
    <recommendedName>
        <fullName evidence="4">AAA ATPase-like protein</fullName>
    </recommendedName>
</protein>
<dbReference type="InterPro" id="IPR027417">
    <property type="entry name" value="P-loop_NTPase"/>
</dbReference>
<name>A0A918AND4_9PSEU</name>
<accession>A0A918AND4</accession>
<dbReference type="Gene3D" id="3.40.50.300">
    <property type="entry name" value="P-loop containing nucleotide triphosphate hydrolases"/>
    <property type="match status" value="1"/>
</dbReference>
<dbReference type="SUPFAM" id="SSF52540">
    <property type="entry name" value="P-loop containing nucleoside triphosphate hydrolases"/>
    <property type="match status" value="1"/>
</dbReference>
<evidence type="ECO:0008006" key="4">
    <source>
        <dbReference type="Google" id="ProtNLM"/>
    </source>
</evidence>
<dbReference type="AlphaFoldDB" id="A0A918AND4"/>
<gene>
    <name evidence="2" type="ORF">GCM10010185_36710</name>
</gene>
<proteinExistence type="predicted"/>
<dbReference type="RefSeq" id="WP_189224487.1">
    <property type="nucleotide sequence ID" value="NZ_BMRG01000006.1"/>
</dbReference>
<evidence type="ECO:0000313" key="3">
    <source>
        <dbReference type="Proteomes" id="UP000639606"/>
    </source>
</evidence>
<feature type="region of interest" description="Disordered" evidence="1">
    <location>
        <begin position="82"/>
        <end position="125"/>
    </location>
</feature>
<dbReference type="Proteomes" id="UP000639606">
    <property type="component" value="Unassembled WGS sequence"/>
</dbReference>
<evidence type="ECO:0000256" key="1">
    <source>
        <dbReference type="SAM" id="MobiDB-lite"/>
    </source>
</evidence>
<keyword evidence="3" id="KW-1185">Reference proteome</keyword>